<keyword evidence="2" id="KW-1185">Reference proteome</keyword>
<comment type="caution">
    <text evidence="1">The sequence shown here is derived from an EMBL/GenBank/DDBJ whole genome shotgun (WGS) entry which is preliminary data.</text>
</comment>
<reference evidence="1" key="1">
    <citation type="submission" date="2021-08" db="EMBL/GenBank/DDBJ databases">
        <title>The first chromosome-level gecko genome reveals the dynamic sex chromosomes of Neotropical dwarf geckos (Sphaerodactylidae: Sphaerodactylus).</title>
        <authorList>
            <person name="Pinto B.J."/>
            <person name="Keating S.E."/>
            <person name="Gamble T."/>
        </authorList>
    </citation>
    <scope>NUCLEOTIDE SEQUENCE</scope>
    <source>
        <strain evidence="1">TG3544</strain>
    </source>
</reference>
<gene>
    <name evidence="1" type="ORF">K3G42_009731</name>
</gene>
<accession>A0ACB8EZI6</accession>
<organism evidence="1 2">
    <name type="scientific">Sphaerodactylus townsendi</name>
    <dbReference type="NCBI Taxonomy" id="933632"/>
    <lineage>
        <taxon>Eukaryota</taxon>
        <taxon>Metazoa</taxon>
        <taxon>Chordata</taxon>
        <taxon>Craniata</taxon>
        <taxon>Vertebrata</taxon>
        <taxon>Euteleostomi</taxon>
        <taxon>Lepidosauria</taxon>
        <taxon>Squamata</taxon>
        <taxon>Bifurcata</taxon>
        <taxon>Gekkota</taxon>
        <taxon>Sphaerodactylidae</taxon>
        <taxon>Sphaerodactylus</taxon>
    </lineage>
</organism>
<proteinExistence type="predicted"/>
<protein>
    <submittedName>
        <fullName evidence="1">Uncharacterized protein</fullName>
    </submittedName>
</protein>
<sequence length="617" mass="70332">MPLPAPSGNMEDSQLDSKACPRNNVGDWRLMNDDSRSRRNSIPPAKTPTAKHMLAYLPRHPTDTSRYGTFPQKPEMVAVPVGPLDDSYQQPETTTAKKSALTCNYVPVSCSSNIPNDRSVLFQRAYSTAEPTPYGAAMPTKHRPSVSINTDELPKYHRPSKTEPSPSTLWRDLNTRFYPQHALSSPNIINSARSKTPTRSVVSVPTSEKGQNRRCKLMDDDRQFGLGNKQQRQRYVTKMGKCQVNLGNIQEKKRFLSDIFTTIVDLKYRWFLFVFSMCYVITWVVFGIIYYFDAWVRDDVSHIGDPEWGACIENIDSFISALLFSVESQRTIGYGSRIVTANCTEGVILLMVQSIIGSMIDALMVGCMFVKISRPKKRAQTLIFSKKCVISHRDEKLCLMFRIGDLRDSHMVDAKIRAKLIKSRQTKEGEFIPLEQSELNLGYDTGEDRLFLVEPQIICHIINDLSPFWEMSAEALKREQFEIIVILEGIVEATGMTCQARTSYTDDEILWGHRFEPCMSLEKGAFRVDYTRFEKTFEVQTPLTSAREMYELIAMETQDQSTLSLYWDHLLHPCLSTELNSDPRHGDGPSEEGLSKLYFANISEERSYEDPNQEANI</sequence>
<evidence type="ECO:0000313" key="2">
    <source>
        <dbReference type="Proteomes" id="UP000827872"/>
    </source>
</evidence>
<dbReference type="EMBL" id="CM037625">
    <property type="protein sequence ID" value="KAH7997873.1"/>
    <property type="molecule type" value="Genomic_DNA"/>
</dbReference>
<dbReference type="Proteomes" id="UP000827872">
    <property type="component" value="Linkage Group LG12"/>
</dbReference>
<evidence type="ECO:0000313" key="1">
    <source>
        <dbReference type="EMBL" id="KAH7997873.1"/>
    </source>
</evidence>
<name>A0ACB8EZI6_9SAUR</name>